<proteinExistence type="predicted"/>
<evidence type="ECO:0000313" key="2">
    <source>
        <dbReference type="Proteomes" id="UP000317078"/>
    </source>
</evidence>
<evidence type="ECO:0000313" key="1">
    <source>
        <dbReference type="EMBL" id="TPG41929.1"/>
    </source>
</evidence>
<keyword evidence="2" id="KW-1185">Reference proteome</keyword>
<gene>
    <name evidence="1" type="ORF">EAH89_28190</name>
</gene>
<dbReference type="Proteomes" id="UP000317078">
    <property type="component" value="Unassembled WGS sequence"/>
</dbReference>
<evidence type="ECO:0008006" key="3">
    <source>
        <dbReference type="Google" id="ProtNLM"/>
    </source>
</evidence>
<reference evidence="1 2" key="1">
    <citation type="journal article" date="2019" name="Environ. Microbiol.">
        <title>Species interactions and distinct microbial communities in high Arctic permafrost affected cryosols are associated with the CH4 and CO2 gas fluxes.</title>
        <authorList>
            <person name="Altshuler I."/>
            <person name="Hamel J."/>
            <person name="Turney S."/>
            <person name="Magnuson E."/>
            <person name="Levesque R."/>
            <person name="Greer C."/>
            <person name="Whyte L.G."/>
        </authorList>
    </citation>
    <scope>NUCLEOTIDE SEQUENCE [LARGE SCALE GENOMIC DNA]</scope>
    <source>
        <strain evidence="1 2">S9.3B</strain>
    </source>
</reference>
<protein>
    <recommendedName>
        <fullName evidence="3">ParA family protein</fullName>
    </recommendedName>
</protein>
<dbReference type="AlphaFoldDB" id="A0A502EZ11"/>
<organism evidence="1 2">
    <name type="scientific">Muricoccus nepalensis</name>
    <dbReference type="NCBI Taxonomy" id="1854500"/>
    <lineage>
        <taxon>Bacteria</taxon>
        <taxon>Pseudomonadati</taxon>
        <taxon>Pseudomonadota</taxon>
        <taxon>Alphaproteobacteria</taxon>
        <taxon>Acetobacterales</taxon>
        <taxon>Roseomonadaceae</taxon>
        <taxon>Muricoccus</taxon>
    </lineage>
</organism>
<dbReference type="EMBL" id="RCZP01000061">
    <property type="protein sequence ID" value="TPG41929.1"/>
    <property type="molecule type" value="Genomic_DNA"/>
</dbReference>
<comment type="caution">
    <text evidence="1">The sequence shown here is derived from an EMBL/GenBank/DDBJ whole genome shotgun (WGS) entry which is preliminary data.</text>
</comment>
<accession>A0A502EZ11</accession>
<name>A0A502EZ11_9PROT</name>
<sequence length="265" mass="28492">MIMAETTSPAVHIFGSDKGGVGKTLAAQVAITRLLTITGRLPVIIEVEAEARLGAIYGTKAVRSFILGANTMEELERNPRLIYAMWNDLGELLLENEGRDVVLDLGANLTRSLMVWLDEFGADGPLGTGERVRFYALTTGETASLTSASNALGYAAHSLPASTRTLLLNERDEALFPLAPDAPAVRSLLKTHEANAARFPRCMSPALAQVVDQRMRLDDALAQPVDFWAGKGMKRMDAILAVRRLTSWGEAAMSVFGSLPAIAPA</sequence>